<evidence type="ECO:0000256" key="2">
    <source>
        <dbReference type="ARBA" id="ARBA00012483"/>
    </source>
</evidence>
<dbReference type="PANTHER" id="PTHR15710:SF4">
    <property type="entry name" value="E3 UBIQUITIN-PROTEIN LIGASE AIP2"/>
    <property type="match status" value="1"/>
</dbReference>
<dbReference type="SUPFAM" id="SSF57850">
    <property type="entry name" value="RING/U-box"/>
    <property type="match status" value="1"/>
</dbReference>
<dbReference type="STRING" id="3218.A0A2K1L6Y8"/>
<keyword evidence="7" id="KW-0862">Zinc</keyword>
<evidence type="ECO:0000313" key="11">
    <source>
        <dbReference type="EnsemblPlants" id="Pp3c1_5780V3.1"/>
    </source>
</evidence>
<dbReference type="GO" id="GO:0016567">
    <property type="term" value="P:protein ubiquitination"/>
    <property type="evidence" value="ECO:0007669"/>
    <property type="project" value="UniProtKB-ARBA"/>
</dbReference>
<dbReference type="EMBL" id="ABEU02000001">
    <property type="protein sequence ID" value="PNR61810.1"/>
    <property type="molecule type" value="Genomic_DNA"/>
</dbReference>
<keyword evidence="12" id="KW-1185">Reference proteome</keyword>
<dbReference type="Gene3D" id="3.30.40.10">
    <property type="entry name" value="Zinc/RING finger domain, C3HC4 (zinc finger)"/>
    <property type="match status" value="1"/>
</dbReference>
<dbReference type="Gramene" id="Pp3c1_5780V3.1">
    <property type="protein sequence ID" value="Pp3c1_5780V3.1"/>
    <property type="gene ID" value="Pp3c1_5780"/>
</dbReference>
<evidence type="ECO:0000256" key="4">
    <source>
        <dbReference type="ARBA" id="ARBA00022723"/>
    </source>
</evidence>
<evidence type="ECO:0000256" key="5">
    <source>
        <dbReference type="ARBA" id="ARBA00022771"/>
    </source>
</evidence>
<evidence type="ECO:0000256" key="7">
    <source>
        <dbReference type="ARBA" id="ARBA00022833"/>
    </source>
</evidence>
<evidence type="ECO:0000256" key="6">
    <source>
        <dbReference type="ARBA" id="ARBA00022786"/>
    </source>
</evidence>
<name>A0A2K1L6Y8_PHYPA</name>
<dbReference type="FunFam" id="3.30.40.10:FF:000127">
    <property type="entry name" value="E3 ubiquitin-protein ligase RNF181"/>
    <property type="match status" value="1"/>
</dbReference>
<feature type="domain" description="RING-type" evidence="9">
    <location>
        <begin position="81"/>
        <end position="122"/>
    </location>
</feature>
<dbReference type="EC" id="2.3.2.27" evidence="2"/>
<accession>A0A2K1L6Y8</accession>
<keyword evidence="4" id="KW-0479">Metal-binding</keyword>
<organism evidence="10">
    <name type="scientific">Physcomitrium patens</name>
    <name type="common">Spreading-leaved earth moss</name>
    <name type="synonym">Physcomitrella patens</name>
    <dbReference type="NCBI Taxonomy" id="3218"/>
    <lineage>
        <taxon>Eukaryota</taxon>
        <taxon>Viridiplantae</taxon>
        <taxon>Streptophyta</taxon>
        <taxon>Embryophyta</taxon>
        <taxon>Bryophyta</taxon>
        <taxon>Bryophytina</taxon>
        <taxon>Bryopsida</taxon>
        <taxon>Funariidae</taxon>
        <taxon>Funariales</taxon>
        <taxon>Funariaceae</taxon>
        <taxon>Physcomitrium</taxon>
    </lineage>
</organism>
<protein>
    <recommendedName>
        <fullName evidence="2">RING-type E3 ubiquitin transferase</fullName>
        <ecNumber evidence="2">2.3.2.27</ecNumber>
    </recommendedName>
</protein>
<evidence type="ECO:0000313" key="10">
    <source>
        <dbReference type="EMBL" id="PNR61810.1"/>
    </source>
</evidence>
<dbReference type="GO" id="GO:0061630">
    <property type="term" value="F:ubiquitin protein ligase activity"/>
    <property type="evidence" value="ECO:0007669"/>
    <property type="project" value="UniProtKB-EC"/>
</dbReference>
<dbReference type="AlphaFoldDB" id="A0A2K1L6Y8"/>
<dbReference type="GO" id="GO:0008270">
    <property type="term" value="F:zinc ion binding"/>
    <property type="evidence" value="ECO:0007669"/>
    <property type="project" value="UniProtKB-KW"/>
</dbReference>
<keyword evidence="5 8" id="KW-0863">Zinc-finger</keyword>
<evidence type="ECO:0000256" key="3">
    <source>
        <dbReference type="ARBA" id="ARBA00022679"/>
    </source>
</evidence>
<proteinExistence type="predicted"/>
<gene>
    <name evidence="10" type="ORF">PHYPA_000234</name>
</gene>
<reference evidence="11" key="3">
    <citation type="submission" date="2020-12" db="UniProtKB">
        <authorList>
            <consortium name="EnsemblPlants"/>
        </authorList>
    </citation>
    <scope>IDENTIFICATION</scope>
</reference>
<dbReference type="EnsemblPlants" id="Pp3c1_5780V3.1">
    <property type="protein sequence ID" value="Pp3c1_5780V3.1"/>
    <property type="gene ID" value="Pp3c1_5780"/>
</dbReference>
<sequence>MEELGREIQVILQRVNLTFAVRNRAIEDEFVGLQEAIQATLQEISNVRRGPPPAAKEEVEKLSITVVTSSVLARLGEDTHCAVCREPLVLGDNMQEMPCQHPYHLECLRPWLENHNSCPICRYELRTDDEDYEHQKQLSYNAELQRRLNCS</sequence>
<reference evidence="10 12" key="2">
    <citation type="journal article" date="2018" name="Plant J.">
        <title>The Physcomitrella patens chromosome-scale assembly reveals moss genome structure and evolution.</title>
        <authorList>
            <person name="Lang D."/>
            <person name="Ullrich K.K."/>
            <person name="Murat F."/>
            <person name="Fuchs J."/>
            <person name="Jenkins J."/>
            <person name="Haas F.B."/>
            <person name="Piednoel M."/>
            <person name="Gundlach H."/>
            <person name="Van Bel M."/>
            <person name="Meyberg R."/>
            <person name="Vives C."/>
            <person name="Morata J."/>
            <person name="Symeonidi A."/>
            <person name="Hiss M."/>
            <person name="Muchero W."/>
            <person name="Kamisugi Y."/>
            <person name="Saleh O."/>
            <person name="Blanc G."/>
            <person name="Decker E.L."/>
            <person name="van Gessel N."/>
            <person name="Grimwood J."/>
            <person name="Hayes R.D."/>
            <person name="Graham S.W."/>
            <person name="Gunter L.E."/>
            <person name="McDaniel S.F."/>
            <person name="Hoernstein S.N.W."/>
            <person name="Larsson A."/>
            <person name="Li F.W."/>
            <person name="Perroud P.F."/>
            <person name="Phillips J."/>
            <person name="Ranjan P."/>
            <person name="Rokshar D.S."/>
            <person name="Rothfels C.J."/>
            <person name="Schneider L."/>
            <person name="Shu S."/>
            <person name="Stevenson D.W."/>
            <person name="Thummler F."/>
            <person name="Tillich M."/>
            <person name="Villarreal Aguilar J.C."/>
            <person name="Widiez T."/>
            <person name="Wong G.K."/>
            <person name="Wymore A."/>
            <person name="Zhang Y."/>
            <person name="Zimmer A.D."/>
            <person name="Quatrano R.S."/>
            <person name="Mayer K.F.X."/>
            <person name="Goodstein D."/>
            <person name="Casacuberta J.M."/>
            <person name="Vandepoele K."/>
            <person name="Reski R."/>
            <person name="Cuming A.C."/>
            <person name="Tuskan G.A."/>
            <person name="Maumus F."/>
            <person name="Salse J."/>
            <person name="Schmutz J."/>
            <person name="Rensing S.A."/>
        </authorList>
    </citation>
    <scope>NUCLEOTIDE SEQUENCE [LARGE SCALE GENOMIC DNA]</scope>
    <source>
        <strain evidence="11 12">cv. Gransden 2004</strain>
    </source>
</reference>
<comment type="catalytic activity">
    <reaction evidence="1">
        <text>S-ubiquitinyl-[E2 ubiquitin-conjugating enzyme]-L-cysteine + [acceptor protein]-L-lysine = [E2 ubiquitin-conjugating enzyme]-L-cysteine + N(6)-ubiquitinyl-[acceptor protein]-L-lysine.</text>
        <dbReference type="EC" id="2.3.2.27"/>
    </reaction>
</comment>
<keyword evidence="3" id="KW-0808">Transferase</keyword>
<evidence type="ECO:0000313" key="12">
    <source>
        <dbReference type="Proteomes" id="UP000006727"/>
    </source>
</evidence>
<dbReference type="PANTHER" id="PTHR15710">
    <property type="entry name" value="E3 UBIQUITIN-PROTEIN LIGASE PRAJA"/>
    <property type="match status" value="1"/>
</dbReference>
<dbReference type="InterPro" id="IPR001841">
    <property type="entry name" value="Znf_RING"/>
</dbReference>
<dbReference type="InterPro" id="IPR013083">
    <property type="entry name" value="Znf_RING/FYVE/PHD"/>
</dbReference>
<evidence type="ECO:0000256" key="1">
    <source>
        <dbReference type="ARBA" id="ARBA00000900"/>
    </source>
</evidence>
<dbReference type="SMART" id="SM00184">
    <property type="entry name" value="RING"/>
    <property type="match status" value="1"/>
</dbReference>
<keyword evidence="6" id="KW-0833">Ubl conjugation pathway</keyword>
<dbReference type="Pfam" id="PF13639">
    <property type="entry name" value="zf-RING_2"/>
    <property type="match status" value="1"/>
</dbReference>
<dbReference type="Proteomes" id="UP000006727">
    <property type="component" value="Chromosome 1"/>
</dbReference>
<evidence type="ECO:0000259" key="9">
    <source>
        <dbReference type="PROSITE" id="PS50089"/>
    </source>
</evidence>
<reference evidence="10 12" key="1">
    <citation type="journal article" date="2008" name="Science">
        <title>The Physcomitrella genome reveals evolutionary insights into the conquest of land by plants.</title>
        <authorList>
            <person name="Rensing S."/>
            <person name="Lang D."/>
            <person name="Zimmer A."/>
            <person name="Terry A."/>
            <person name="Salamov A."/>
            <person name="Shapiro H."/>
            <person name="Nishiyama T."/>
            <person name="Perroud P.-F."/>
            <person name="Lindquist E."/>
            <person name="Kamisugi Y."/>
            <person name="Tanahashi T."/>
            <person name="Sakakibara K."/>
            <person name="Fujita T."/>
            <person name="Oishi K."/>
            <person name="Shin-I T."/>
            <person name="Kuroki Y."/>
            <person name="Toyoda A."/>
            <person name="Suzuki Y."/>
            <person name="Hashimoto A."/>
            <person name="Yamaguchi K."/>
            <person name="Sugano A."/>
            <person name="Kohara Y."/>
            <person name="Fujiyama A."/>
            <person name="Anterola A."/>
            <person name="Aoki S."/>
            <person name="Ashton N."/>
            <person name="Barbazuk W.B."/>
            <person name="Barker E."/>
            <person name="Bennetzen J."/>
            <person name="Bezanilla M."/>
            <person name="Blankenship R."/>
            <person name="Cho S.H."/>
            <person name="Dutcher S."/>
            <person name="Estelle M."/>
            <person name="Fawcett J.A."/>
            <person name="Gundlach H."/>
            <person name="Hanada K."/>
            <person name="Heyl A."/>
            <person name="Hicks K.A."/>
            <person name="Hugh J."/>
            <person name="Lohr M."/>
            <person name="Mayer K."/>
            <person name="Melkozernov A."/>
            <person name="Murata T."/>
            <person name="Nelson D."/>
            <person name="Pils B."/>
            <person name="Prigge M."/>
            <person name="Reiss B."/>
            <person name="Renner T."/>
            <person name="Rombauts S."/>
            <person name="Rushton P."/>
            <person name="Sanderfoot A."/>
            <person name="Schween G."/>
            <person name="Shiu S.-H."/>
            <person name="Stueber K."/>
            <person name="Theodoulou F.L."/>
            <person name="Tu H."/>
            <person name="Van de Peer Y."/>
            <person name="Verrier P.J."/>
            <person name="Waters E."/>
            <person name="Wood A."/>
            <person name="Yang L."/>
            <person name="Cove D."/>
            <person name="Cuming A."/>
            <person name="Hasebe M."/>
            <person name="Lucas S."/>
            <person name="Mishler D.B."/>
            <person name="Reski R."/>
            <person name="Grigoriev I."/>
            <person name="Quatrano R.S."/>
            <person name="Boore J.L."/>
        </authorList>
    </citation>
    <scope>NUCLEOTIDE SEQUENCE [LARGE SCALE GENOMIC DNA]</scope>
    <source>
        <strain evidence="11 12">cv. Gransden 2004</strain>
    </source>
</reference>
<dbReference type="PROSITE" id="PS50089">
    <property type="entry name" value="ZF_RING_2"/>
    <property type="match status" value="1"/>
</dbReference>
<evidence type="ECO:0000256" key="8">
    <source>
        <dbReference type="PROSITE-ProRule" id="PRU00175"/>
    </source>
</evidence>